<dbReference type="PROSITE" id="PS51094">
    <property type="entry name" value="PTS_EIIA_TYPE_2"/>
    <property type="match status" value="1"/>
</dbReference>
<dbReference type="SUPFAM" id="SSF55804">
    <property type="entry name" value="Phoshotransferase/anion transport protein"/>
    <property type="match status" value="1"/>
</dbReference>
<proteinExistence type="predicted"/>
<dbReference type="InterPro" id="IPR002178">
    <property type="entry name" value="PTS_EIIA_type-2_dom"/>
</dbReference>
<dbReference type="Pfam" id="PF00359">
    <property type="entry name" value="PTS_EIIA_2"/>
    <property type="match status" value="1"/>
</dbReference>
<organism evidence="2 3">
    <name type="scientific">Niallia circulans</name>
    <name type="common">Bacillus circulans</name>
    <dbReference type="NCBI Taxonomy" id="1397"/>
    <lineage>
        <taxon>Bacteria</taxon>
        <taxon>Bacillati</taxon>
        <taxon>Bacillota</taxon>
        <taxon>Bacilli</taxon>
        <taxon>Bacillales</taxon>
        <taxon>Bacillaceae</taxon>
        <taxon>Niallia</taxon>
    </lineage>
</organism>
<evidence type="ECO:0000313" key="3">
    <source>
        <dbReference type="Proteomes" id="UP000036045"/>
    </source>
</evidence>
<evidence type="ECO:0000313" key="2">
    <source>
        <dbReference type="EMBL" id="KLV23918.1"/>
    </source>
</evidence>
<reference evidence="2 3" key="1">
    <citation type="submission" date="2015-05" db="EMBL/GenBank/DDBJ databases">
        <title>Whole genome sequence and identification of bacterial endophytes from Costus igneus.</title>
        <authorList>
            <person name="Lee Y.P."/>
            <person name="Gan H.M."/>
            <person name="Eng W."/>
            <person name="Wheatley M.S."/>
            <person name="Caraballo A."/>
            <person name="Polter S."/>
            <person name="Savka M.A."/>
            <person name="Hudson A.O."/>
        </authorList>
    </citation>
    <scope>NUCLEOTIDE SEQUENCE [LARGE SCALE GENOMIC DNA]</scope>
    <source>
        <strain evidence="2 3">RIT379</strain>
    </source>
</reference>
<dbReference type="InterPro" id="IPR051541">
    <property type="entry name" value="PTS_SugarTrans_NitroReg"/>
</dbReference>
<comment type="caution">
    <text evidence="2">The sequence shown here is derived from an EMBL/GenBank/DDBJ whole genome shotgun (WGS) entry which is preliminary data.</text>
</comment>
<dbReference type="Proteomes" id="UP000036045">
    <property type="component" value="Unassembled WGS sequence"/>
</dbReference>
<name>A0A0J1IDE0_NIACI</name>
<keyword evidence="3" id="KW-1185">Reference proteome</keyword>
<sequence length="149" mass="16537">MMVLDLVKVKLKVNSSEEVIKILGEMLLESGYVTDTYIDAVLQRELSLPTGLQIGHINVAIPHTDSTHVKESTIALATLEEPVSFQLMADPAQEVDVKLVFLLAVKEPKKQVKLLKQLMAIFQNEELLNRMEKAEDSRVISAILSNALA</sequence>
<dbReference type="PANTHER" id="PTHR47738:SF3">
    <property type="entry name" value="PHOSPHOTRANSFERASE SYSTEM MANNITOL_FRUCTOSE-SPECIFIC IIA DOMAIN CONTAINING PROTEIN"/>
    <property type="match status" value="1"/>
</dbReference>
<feature type="domain" description="PTS EIIA type-2" evidence="1">
    <location>
        <begin position="1"/>
        <end position="147"/>
    </location>
</feature>
<dbReference type="InterPro" id="IPR016152">
    <property type="entry name" value="PTrfase/Anion_transptr"/>
</dbReference>
<dbReference type="Gene3D" id="3.40.930.10">
    <property type="entry name" value="Mannitol-specific EII, Chain A"/>
    <property type="match status" value="1"/>
</dbReference>
<gene>
    <name evidence="2" type="ORF">ABW02_18835</name>
</gene>
<dbReference type="EMBL" id="LDPH01000023">
    <property type="protein sequence ID" value="KLV23918.1"/>
    <property type="molecule type" value="Genomic_DNA"/>
</dbReference>
<protein>
    <recommendedName>
        <fullName evidence="1">PTS EIIA type-2 domain-containing protein</fullName>
    </recommendedName>
</protein>
<dbReference type="OrthoDB" id="370976at2"/>
<accession>A0A0J1IDE0</accession>
<dbReference type="AlphaFoldDB" id="A0A0J1IDE0"/>
<evidence type="ECO:0000259" key="1">
    <source>
        <dbReference type="PROSITE" id="PS51094"/>
    </source>
</evidence>
<dbReference type="PATRIC" id="fig|1397.4.peg.2484"/>
<dbReference type="PANTHER" id="PTHR47738">
    <property type="entry name" value="PTS SYSTEM FRUCTOSE-LIKE EIIA COMPONENT-RELATED"/>
    <property type="match status" value="1"/>
</dbReference>
<dbReference type="CDD" id="cd00211">
    <property type="entry name" value="PTS_IIA_fru"/>
    <property type="match status" value="1"/>
</dbReference>